<name>A0A9Q1BMS6_HOLLE</name>
<dbReference type="AlphaFoldDB" id="A0A9Q1BMS6"/>
<sequence length="205" mass="22672">MFCLSAKPSEQQQQQTAAGGLKLQALQQADDQQTSTTFQKMEGVGSPTADSLEKALDFSGLLMTKKNVAEEEDFEIEIHEVYSVSYLPLHSLFALPVCWAAARLRPVKNMPVNTEIFDDENDVVDIAAVLAFPKEAQKLKTPVTLDVSRCGRITLPPKKGSSSQDAEDALLIYSYQPREDTNKLKSPTEVDNKLQSTLIPNNNQQ</sequence>
<proteinExistence type="predicted"/>
<feature type="region of interest" description="Disordered" evidence="1">
    <location>
        <begin position="178"/>
        <end position="205"/>
    </location>
</feature>
<feature type="compositionally biased region" description="Low complexity" evidence="1">
    <location>
        <begin position="11"/>
        <end position="20"/>
    </location>
</feature>
<protein>
    <submittedName>
        <fullName evidence="2">Uncharacterized protein</fullName>
    </submittedName>
</protein>
<dbReference type="OrthoDB" id="10049667at2759"/>
<gene>
    <name evidence="2" type="ORF">HOLleu_28845</name>
</gene>
<reference evidence="2" key="1">
    <citation type="submission" date="2021-10" db="EMBL/GenBank/DDBJ databases">
        <title>Tropical sea cucumber genome reveals ecological adaptation and Cuvierian tubules defense mechanism.</title>
        <authorList>
            <person name="Chen T."/>
        </authorList>
    </citation>
    <scope>NUCLEOTIDE SEQUENCE</scope>
    <source>
        <strain evidence="2">Nanhai2018</strain>
        <tissue evidence="2">Muscle</tissue>
    </source>
</reference>
<feature type="compositionally biased region" description="Basic and acidic residues" evidence="1">
    <location>
        <begin position="178"/>
        <end position="192"/>
    </location>
</feature>
<organism evidence="2 3">
    <name type="scientific">Holothuria leucospilota</name>
    <name type="common">Black long sea cucumber</name>
    <name type="synonym">Mertensiothuria leucospilota</name>
    <dbReference type="NCBI Taxonomy" id="206669"/>
    <lineage>
        <taxon>Eukaryota</taxon>
        <taxon>Metazoa</taxon>
        <taxon>Echinodermata</taxon>
        <taxon>Eleutherozoa</taxon>
        <taxon>Echinozoa</taxon>
        <taxon>Holothuroidea</taxon>
        <taxon>Aspidochirotacea</taxon>
        <taxon>Aspidochirotida</taxon>
        <taxon>Holothuriidae</taxon>
        <taxon>Holothuria</taxon>
    </lineage>
</organism>
<dbReference type="EMBL" id="JAIZAY010000014">
    <property type="protein sequence ID" value="KAJ8029453.1"/>
    <property type="molecule type" value="Genomic_DNA"/>
</dbReference>
<evidence type="ECO:0000256" key="1">
    <source>
        <dbReference type="SAM" id="MobiDB-lite"/>
    </source>
</evidence>
<feature type="region of interest" description="Disordered" evidence="1">
    <location>
        <begin position="1"/>
        <end position="20"/>
    </location>
</feature>
<feature type="compositionally biased region" description="Polar residues" evidence="1">
    <location>
        <begin position="193"/>
        <end position="205"/>
    </location>
</feature>
<keyword evidence="3" id="KW-1185">Reference proteome</keyword>
<accession>A0A9Q1BMS6</accession>
<comment type="caution">
    <text evidence="2">The sequence shown here is derived from an EMBL/GenBank/DDBJ whole genome shotgun (WGS) entry which is preliminary data.</text>
</comment>
<evidence type="ECO:0000313" key="2">
    <source>
        <dbReference type="EMBL" id="KAJ8029453.1"/>
    </source>
</evidence>
<dbReference type="Proteomes" id="UP001152320">
    <property type="component" value="Chromosome 14"/>
</dbReference>
<evidence type="ECO:0000313" key="3">
    <source>
        <dbReference type="Proteomes" id="UP001152320"/>
    </source>
</evidence>